<protein>
    <submittedName>
        <fullName evidence="3">Transcriptional regulator</fullName>
    </submittedName>
</protein>
<comment type="caution">
    <text evidence="3">The sequence shown here is derived from an EMBL/GenBank/DDBJ whole genome shotgun (WGS) entry which is preliminary data.</text>
</comment>
<dbReference type="EMBL" id="PYMB01000011">
    <property type="protein sequence ID" value="PSW10311.1"/>
    <property type="molecule type" value="Genomic_DNA"/>
</dbReference>
<dbReference type="RefSeq" id="WP_107299725.1">
    <property type="nucleotide sequence ID" value="NZ_JAHVIB010000018.1"/>
</dbReference>
<feature type="region of interest" description="Disordered" evidence="1">
    <location>
        <begin position="1"/>
        <end position="35"/>
    </location>
</feature>
<dbReference type="SUPFAM" id="SSF47413">
    <property type="entry name" value="lambda repressor-like DNA-binding domains"/>
    <property type="match status" value="1"/>
</dbReference>
<feature type="compositionally biased region" description="Polar residues" evidence="1">
    <location>
        <begin position="1"/>
        <end position="13"/>
    </location>
</feature>
<feature type="domain" description="HTH cro/C1-type" evidence="2">
    <location>
        <begin position="13"/>
        <end position="67"/>
    </location>
</feature>
<accession>A0A2T3N9U6</accession>
<gene>
    <name evidence="3" type="ORF">C9J01_19070</name>
</gene>
<dbReference type="Gene3D" id="1.10.260.40">
    <property type="entry name" value="lambda repressor-like DNA-binding domains"/>
    <property type="match status" value="1"/>
</dbReference>
<dbReference type="OrthoDB" id="5891007at2"/>
<dbReference type="GO" id="GO:0003677">
    <property type="term" value="F:DNA binding"/>
    <property type="evidence" value="ECO:0007669"/>
    <property type="project" value="InterPro"/>
</dbReference>
<dbReference type="AlphaFoldDB" id="A0A2T3N9U6"/>
<dbReference type="PROSITE" id="PS50943">
    <property type="entry name" value="HTH_CROC1"/>
    <property type="match status" value="1"/>
</dbReference>
<dbReference type="InterPro" id="IPR001387">
    <property type="entry name" value="Cro/C1-type_HTH"/>
</dbReference>
<evidence type="ECO:0000313" key="4">
    <source>
        <dbReference type="Proteomes" id="UP000241346"/>
    </source>
</evidence>
<dbReference type="InterPro" id="IPR010982">
    <property type="entry name" value="Lambda_DNA-bd_dom_sf"/>
</dbReference>
<evidence type="ECO:0000256" key="1">
    <source>
        <dbReference type="SAM" id="MobiDB-lite"/>
    </source>
</evidence>
<sequence length="84" mass="9502">MKVTSASQLSHLLQESRKEQGLSQSNTAQKVGIRQDTVSKFENAPEGTRLDTLFKLLAALDLELEVRPRGEQASSDTEQWKEEW</sequence>
<evidence type="ECO:0000313" key="3">
    <source>
        <dbReference type="EMBL" id="PSW10311.1"/>
    </source>
</evidence>
<dbReference type="Pfam" id="PF01381">
    <property type="entry name" value="HTH_3"/>
    <property type="match status" value="1"/>
</dbReference>
<dbReference type="SMART" id="SM00530">
    <property type="entry name" value="HTH_XRE"/>
    <property type="match status" value="1"/>
</dbReference>
<dbReference type="Proteomes" id="UP000241346">
    <property type="component" value="Unassembled WGS sequence"/>
</dbReference>
<proteinExistence type="predicted"/>
<dbReference type="CDD" id="cd00093">
    <property type="entry name" value="HTH_XRE"/>
    <property type="match status" value="1"/>
</dbReference>
<organism evidence="3 4">
    <name type="scientific">Photobacterium rosenbergii</name>
    <dbReference type="NCBI Taxonomy" id="294936"/>
    <lineage>
        <taxon>Bacteria</taxon>
        <taxon>Pseudomonadati</taxon>
        <taxon>Pseudomonadota</taxon>
        <taxon>Gammaproteobacteria</taxon>
        <taxon>Vibrionales</taxon>
        <taxon>Vibrionaceae</taxon>
        <taxon>Photobacterium</taxon>
    </lineage>
</organism>
<evidence type="ECO:0000259" key="2">
    <source>
        <dbReference type="PROSITE" id="PS50943"/>
    </source>
</evidence>
<reference evidence="3 4" key="1">
    <citation type="submission" date="2018-03" db="EMBL/GenBank/DDBJ databases">
        <title>Whole genome sequencing of Histamine producing bacteria.</title>
        <authorList>
            <person name="Butler K."/>
        </authorList>
    </citation>
    <scope>NUCLEOTIDE SEQUENCE [LARGE SCALE GENOMIC DNA]</scope>
    <source>
        <strain evidence="3 4">DSM 19138</strain>
    </source>
</reference>
<name>A0A2T3N9U6_9GAMM</name>